<feature type="domain" description="Cilia- and flagella-associated protein 61 N-terminal" evidence="2">
    <location>
        <begin position="5"/>
        <end position="327"/>
    </location>
</feature>
<feature type="compositionally biased region" description="Low complexity" evidence="1">
    <location>
        <begin position="181"/>
        <end position="192"/>
    </location>
</feature>
<dbReference type="InterPro" id="IPR056299">
    <property type="entry name" value="CFAP61_dimer"/>
</dbReference>
<name>A0AAD5X587_9FUNG</name>
<dbReference type="PANTHER" id="PTHR21178">
    <property type="entry name" value="CILIA- AND FLAGELLA-ASSOCIATED PROTEIN 61"/>
    <property type="match status" value="1"/>
</dbReference>
<dbReference type="Pfam" id="PF23150">
    <property type="entry name" value="CFAP61_dimer"/>
    <property type="match status" value="1"/>
</dbReference>
<protein>
    <recommendedName>
        <fullName evidence="6">Cilia- and flagella-associated protein 61 N-terminal domain-containing protein</fullName>
    </recommendedName>
</protein>
<reference evidence="4" key="1">
    <citation type="submission" date="2020-05" db="EMBL/GenBank/DDBJ databases">
        <title>Phylogenomic resolution of chytrid fungi.</title>
        <authorList>
            <person name="Stajich J.E."/>
            <person name="Amses K."/>
            <person name="Simmons R."/>
            <person name="Seto K."/>
            <person name="Myers J."/>
            <person name="Bonds A."/>
            <person name="Quandt C.A."/>
            <person name="Barry K."/>
            <person name="Liu P."/>
            <person name="Grigoriev I."/>
            <person name="Longcore J.E."/>
            <person name="James T.Y."/>
        </authorList>
    </citation>
    <scope>NUCLEOTIDE SEQUENCE</scope>
    <source>
        <strain evidence="4">JEL0318</strain>
    </source>
</reference>
<dbReference type="InterPro" id="IPR038884">
    <property type="entry name" value="CFAP61"/>
</dbReference>
<gene>
    <name evidence="4" type="ORF">HK097_006189</name>
</gene>
<evidence type="ECO:0000259" key="2">
    <source>
        <dbReference type="Pfam" id="PF16092"/>
    </source>
</evidence>
<dbReference type="AlphaFoldDB" id="A0AAD5X587"/>
<dbReference type="Gene3D" id="3.40.630.30">
    <property type="match status" value="1"/>
</dbReference>
<evidence type="ECO:0000313" key="4">
    <source>
        <dbReference type="EMBL" id="KAJ3052486.1"/>
    </source>
</evidence>
<dbReference type="EMBL" id="JADGJD010000290">
    <property type="protein sequence ID" value="KAJ3052486.1"/>
    <property type="molecule type" value="Genomic_DNA"/>
</dbReference>
<dbReference type="SUPFAM" id="SSF55729">
    <property type="entry name" value="Acyl-CoA N-acyltransferases (Nat)"/>
    <property type="match status" value="1"/>
</dbReference>
<sequence>MQLSLRRTEPRDVSAIVNLTKGAASAGKDDLEKTLKRRFGEHIDIEELVDTAPFSLVGTDPEDTTVLGFIAFSNGPRSAADDEIPETYSADPNATGIMARQDWDKWVRKFYDTKELQIHNTKFLSYFVADPDHSLAFLDAALTTTFTLIPSVRNIAYLLPETNTLFPPLTSTKYVPPPPVQESDPSPAAGGAKAKKPVAKAAPRKIGGRGRKKNAKYFVEVGTKSSNALFALHVCSRKDVVPVVKVRKARVEDCDDLVPMFKKQNLLEGKHADFFLAELLESKSEKIKTLVAEADGEVVGFMSLNRDVDQELLAETFHLEAFDLLCKLKESDFNHPTTNTSAPQSHTNLALTDSLPNSEPTLAETNPAFSPHSPATISTTTSRPVSAKTVTFATGHMMESMLNEYISEPEDAPRPPPQPTGPPPKPSPNAFCVTMFSMQDEYASQAIEFIRAAFPLFPDRDYCCVTVPTTAGESELLRGFVQVGEKAGRTASHCLYVTNRFGIQDPVQVRITNEEDIALVDNLITGLDIEVDLMTMYRASITKDPPSAYISYVAEHDGQLIGLVVLEKCADARNITDQFDVEEFASLRAHRVEGWPVLVRAVIVNPLFEGQARIQFPKNLRDGLPVPDPLRYNLRMLTTPLLYEPKIVVNTRIVVVGGSDTGISFLEKLVYNSHLHFSNLTLISTAGIPKKYDDSPLASRRCYTGLELQQLGLDTSIQIIRSSTTEFDRVLKRVRLSSGAFVAYDYLILTPGMQFNPDALMDGLGSVGGVFAVNPGVEDELGKAVDGAVGDFEEGRTVVYGRNLQAFAAIQFLLQKGLPPNRVIHVIPPITAASTCFNDLKVDEIVSKTIEDLGITTHRDSKLVDWETSQGVLSAIRIKSKSTRQPIFLENVTLFLYADVKSVAPDTFASINDSSLVFDGKLVIDKFYRTQDPFIYAAGTITKYSSKYQAKWSHEVCDSREVGAKLAELLLPLFDPMATPVEIVDDNELIKFEAAKKVKAVLPGDLHYFHFDKPRLPSHTLEWRKGFEGYGRDLVSTPPQDNPNSYFRIHIHPTGTIHSLTYLDRRPPPVDNYTCLYMTHERYLNRFVGRYDEGIVGDFVGFLNQPWALPLYHPRFEEFTKQVREQMLTVPDEEMEEIVESLKVRAKDKSLISEEEKKDLYQAFDISGSRKAFDKRVFDFLMECDLYESFP</sequence>
<dbReference type="InterPro" id="IPR036188">
    <property type="entry name" value="FAD/NAD-bd_sf"/>
</dbReference>
<feature type="compositionally biased region" description="Pro residues" evidence="1">
    <location>
        <begin position="414"/>
        <end position="427"/>
    </location>
</feature>
<dbReference type="InterPro" id="IPR016181">
    <property type="entry name" value="Acyl_CoA_acyltransferase"/>
</dbReference>
<evidence type="ECO:0000313" key="5">
    <source>
        <dbReference type="Proteomes" id="UP001212841"/>
    </source>
</evidence>
<proteinExistence type="predicted"/>
<feature type="domain" description="CFAP61 dimerisation" evidence="3">
    <location>
        <begin position="991"/>
        <end position="1110"/>
    </location>
</feature>
<dbReference type="InterPro" id="IPR032151">
    <property type="entry name" value="CFAP61_N"/>
</dbReference>
<evidence type="ECO:0000256" key="1">
    <source>
        <dbReference type="SAM" id="MobiDB-lite"/>
    </source>
</evidence>
<feature type="region of interest" description="Disordered" evidence="1">
    <location>
        <begin position="336"/>
        <end position="386"/>
    </location>
</feature>
<comment type="caution">
    <text evidence="4">The sequence shown here is derived from an EMBL/GenBank/DDBJ whole genome shotgun (WGS) entry which is preliminary data.</text>
</comment>
<dbReference type="Gene3D" id="3.50.50.60">
    <property type="entry name" value="FAD/NAD(P)-binding domain"/>
    <property type="match status" value="2"/>
</dbReference>
<feature type="compositionally biased region" description="Basic residues" evidence="1">
    <location>
        <begin position="193"/>
        <end position="209"/>
    </location>
</feature>
<accession>A0AAD5X587</accession>
<dbReference type="Pfam" id="PF16092">
    <property type="entry name" value="CFAP61_N"/>
    <property type="match status" value="1"/>
</dbReference>
<organism evidence="4 5">
    <name type="scientific">Rhizophlyctis rosea</name>
    <dbReference type="NCBI Taxonomy" id="64517"/>
    <lineage>
        <taxon>Eukaryota</taxon>
        <taxon>Fungi</taxon>
        <taxon>Fungi incertae sedis</taxon>
        <taxon>Chytridiomycota</taxon>
        <taxon>Chytridiomycota incertae sedis</taxon>
        <taxon>Chytridiomycetes</taxon>
        <taxon>Rhizophlyctidales</taxon>
        <taxon>Rhizophlyctidaceae</taxon>
        <taxon>Rhizophlyctis</taxon>
    </lineage>
</organism>
<feature type="region of interest" description="Disordered" evidence="1">
    <location>
        <begin position="407"/>
        <end position="429"/>
    </location>
</feature>
<keyword evidence="5" id="KW-1185">Reference proteome</keyword>
<dbReference type="PANTHER" id="PTHR21178:SF8">
    <property type="entry name" value="CILIA- AND FLAGELLA-ASSOCIATED PROTEIN 61"/>
    <property type="match status" value="1"/>
</dbReference>
<evidence type="ECO:0008006" key="6">
    <source>
        <dbReference type="Google" id="ProtNLM"/>
    </source>
</evidence>
<dbReference type="Proteomes" id="UP001212841">
    <property type="component" value="Unassembled WGS sequence"/>
</dbReference>
<feature type="region of interest" description="Disordered" evidence="1">
    <location>
        <begin position="176"/>
        <end position="209"/>
    </location>
</feature>
<dbReference type="SUPFAM" id="SSF51905">
    <property type="entry name" value="FAD/NAD(P)-binding domain"/>
    <property type="match status" value="1"/>
</dbReference>
<evidence type="ECO:0000259" key="3">
    <source>
        <dbReference type="Pfam" id="PF23150"/>
    </source>
</evidence>